<dbReference type="AlphaFoldDB" id="A0A9Q0JBJ6"/>
<feature type="compositionally biased region" description="Low complexity" evidence="6">
    <location>
        <begin position="43"/>
        <end position="57"/>
    </location>
</feature>
<organism evidence="10 11">
    <name type="scientific">Turnera subulata</name>
    <dbReference type="NCBI Taxonomy" id="218843"/>
    <lineage>
        <taxon>Eukaryota</taxon>
        <taxon>Viridiplantae</taxon>
        <taxon>Streptophyta</taxon>
        <taxon>Embryophyta</taxon>
        <taxon>Tracheophyta</taxon>
        <taxon>Spermatophyta</taxon>
        <taxon>Magnoliopsida</taxon>
        <taxon>eudicotyledons</taxon>
        <taxon>Gunneridae</taxon>
        <taxon>Pentapetalae</taxon>
        <taxon>rosids</taxon>
        <taxon>fabids</taxon>
        <taxon>Malpighiales</taxon>
        <taxon>Passifloraceae</taxon>
        <taxon>Turnera</taxon>
    </lineage>
</organism>
<dbReference type="GO" id="GO:0006357">
    <property type="term" value="P:regulation of transcription by RNA polymerase II"/>
    <property type="evidence" value="ECO:0007669"/>
    <property type="project" value="TreeGrafter"/>
</dbReference>
<dbReference type="InterPro" id="IPR042163">
    <property type="entry name" value="PHF12"/>
</dbReference>
<feature type="region of interest" description="Disordered" evidence="6">
    <location>
        <begin position="40"/>
        <end position="121"/>
    </location>
</feature>
<dbReference type="PANTHER" id="PTHR46309:SF5">
    <property type="entry name" value="GNAT FAMILY ACETYLTRANSFERASE"/>
    <property type="match status" value="1"/>
</dbReference>
<dbReference type="GO" id="GO:0003714">
    <property type="term" value="F:transcription corepressor activity"/>
    <property type="evidence" value="ECO:0007669"/>
    <property type="project" value="InterPro"/>
</dbReference>
<name>A0A9Q0JBJ6_9ROSI</name>
<dbReference type="SUPFAM" id="SSF55729">
    <property type="entry name" value="Acyl-CoA N-acyltransferases (Nat)"/>
    <property type="match status" value="1"/>
</dbReference>
<keyword evidence="4" id="KW-0862">Zinc</keyword>
<evidence type="ECO:0000259" key="8">
    <source>
        <dbReference type="Pfam" id="PF16135"/>
    </source>
</evidence>
<protein>
    <recommendedName>
        <fullName evidence="12">N-acetyltransferase domain-containing protein</fullName>
    </recommendedName>
</protein>
<evidence type="ECO:0000256" key="1">
    <source>
        <dbReference type="ARBA" id="ARBA00004123"/>
    </source>
</evidence>
<feature type="domain" description="Increased DNA methylation 1 C-terminal" evidence="9">
    <location>
        <begin position="329"/>
        <end position="467"/>
    </location>
</feature>
<evidence type="ECO:0000256" key="5">
    <source>
        <dbReference type="ARBA" id="ARBA00023242"/>
    </source>
</evidence>
<dbReference type="EMBL" id="JAKUCV010004087">
    <property type="protein sequence ID" value="KAJ4836536.1"/>
    <property type="molecule type" value="Genomic_DNA"/>
</dbReference>
<feature type="region of interest" description="Disordered" evidence="6">
    <location>
        <begin position="493"/>
        <end position="515"/>
    </location>
</feature>
<keyword evidence="11" id="KW-1185">Reference proteome</keyword>
<proteinExistence type="predicted"/>
<dbReference type="Pfam" id="PF23209">
    <property type="entry name" value="IDM1_C"/>
    <property type="match status" value="1"/>
</dbReference>
<dbReference type="Proteomes" id="UP001141552">
    <property type="component" value="Unassembled WGS sequence"/>
</dbReference>
<dbReference type="PANTHER" id="PTHR46309">
    <property type="entry name" value="PHD FINGER PROTEIN 12"/>
    <property type="match status" value="1"/>
</dbReference>
<dbReference type="InterPro" id="IPR032308">
    <property type="entry name" value="TDBD"/>
</dbReference>
<evidence type="ECO:0000256" key="3">
    <source>
        <dbReference type="ARBA" id="ARBA00022771"/>
    </source>
</evidence>
<dbReference type="GO" id="GO:0005634">
    <property type="term" value="C:nucleus"/>
    <property type="evidence" value="ECO:0007669"/>
    <property type="project" value="UniProtKB-SubCell"/>
</dbReference>
<dbReference type="OrthoDB" id="429143at2759"/>
<evidence type="ECO:0000256" key="2">
    <source>
        <dbReference type="ARBA" id="ARBA00022723"/>
    </source>
</evidence>
<dbReference type="InterPro" id="IPR016181">
    <property type="entry name" value="Acyl_CoA_acyltransferase"/>
</dbReference>
<dbReference type="InterPro" id="IPR013083">
    <property type="entry name" value="Znf_RING/FYVE/PHD"/>
</dbReference>
<keyword evidence="5" id="KW-0539">Nucleus</keyword>
<dbReference type="InterPro" id="IPR019787">
    <property type="entry name" value="Znf_PHD-finger"/>
</dbReference>
<feature type="domain" description="PHD-type" evidence="7">
    <location>
        <begin position="248"/>
        <end position="277"/>
    </location>
</feature>
<accession>A0A9Q0JBJ6</accession>
<keyword evidence="2" id="KW-0479">Metal-binding</keyword>
<evidence type="ECO:0000313" key="10">
    <source>
        <dbReference type="EMBL" id="KAJ4836536.1"/>
    </source>
</evidence>
<dbReference type="InterPro" id="IPR056511">
    <property type="entry name" value="IDM1_C"/>
</dbReference>
<feature type="domain" description="Tify" evidence="8">
    <location>
        <begin position="167"/>
        <end position="218"/>
    </location>
</feature>
<evidence type="ECO:0000313" key="11">
    <source>
        <dbReference type="Proteomes" id="UP001141552"/>
    </source>
</evidence>
<sequence>ILFSGNLTVFSEAEQTGPGCPKINRKKEMAYTLRSRNPKVCYASSSDSSDADSSASDPDYTRTRPRRTSAGASTSRRSTEIINLENAPPQRRPGRPPKRKRKVARYSTHETGESSSRQATRSSNERTILSWLIDLGLITDDERVYVVKGLGGGDDGGVDRKLVISEGRARTNGVWCCCCTQVMTVAEFEAHAGSNLGRPYANIFTARTNCSLLQCQRAAWSSWLEMGRRGFNHFVQRDGAVDHHDEACLVCADGGDLLCCERCPSTFHSDCMGMGLQALMGGRHELEGGLSWSLIRRMEQGDFHYNDDYVRTENNSKITLAWEVLNECFQTNVDRFTQTNIAQSVVYNRGSNLRRINFRGFYTAILELHDEIVTVATVRVHGTELAEMPYIATRHHQRRKGFSKMLFTILESILSMLGIEHLVIPSVQEVAEMWQGKYGFSPVDERVKQKLFKFNALMFPATIRLQKTFTSHSASPATAAAVDLGDDHAGPLLLDLNQEPPMSPEDELARPVPLP</sequence>
<evidence type="ECO:0008006" key="12">
    <source>
        <dbReference type="Google" id="ProtNLM"/>
    </source>
</evidence>
<dbReference type="GO" id="GO:0008270">
    <property type="term" value="F:zinc ion binding"/>
    <property type="evidence" value="ECO:0007669"/>
    <property type="project" value="UniProtKB-KW"/>
</dbReference>
<evidence type="ECO:0000259" key="7">
    <source>
        <dbReference type="Pfam" id="PF00628"/>
    </source>
</evidence>
<dbReference type="Pfam" id="PF16135">
    <property type="entry name" value="TDBD"/>
    <property type="match status" value="1"/>
</dbReference>
<dbReference type="SUPFAM" id="SSF57903">
    <property type="entry name" value="FYVE/PHD zinc finger"/>
    <property type="match status" value="1"/>
</dbReference>
<comment type="caution">
    <text evidence="10">The sequence shown here is derived from an EMBL/GenBank/DDBJ whole genome shotgun (WGS) entry which is preliminary data.</text>
</comment>
<dbReference type="Gene3D" id="3.30.40.10">
    <property type="entry name" value="Zinc/RING finger domain, C3HC4 (zinc finger)"/>
    <property type="match status" value="1"/>
</dbReference>
<keyword evidence="3" id="KW-0863">Zinc-finger</keyword>
<evidence type="ECO:0000256" key="6">
    <source>
        <dbReference type="SAM" id="MobiDB-lite"/>
    </source>
</evidence>
<dbReference type="Pfam" id="PF00628">
    <property type="entry name" value="PHD"/>
    <property type="match status" value="1"/>
</dbReference>
<gene>
    <name evidence="10" type="ORF">Tsubulata_036963</name>
</gene>
<evidence type="ECO:0000256" key="4">
    <source>
        <dbReference type="ARBA" id="ARBA00022833"/>
    </source>
</evidence>
<dbReference type="InterPro" id="IPR011011">
    <property type="entry name" value="Znf_FYVE_PHD"/>
</dbReference>
<reference evidence="10" key="1">
    <citation type="submission" date="2022-02" db="EMBL/GenBank/DDBJ databases">
        <authorList>
            <person name="Henning P.M."/>
            <person name="McCubbin A.G."/>
            <person name="Shore J.S."/>
        </authorList>
    </citation>
    <scope>NUCLEOTIDE SEQUENCE</scope>
    <source>
        <strain evidence="10">F60SS</strain>
        <tissue evidence="10">Leaves</tissue>
    </source>
</reference>
<feature type="non-terminal residue" evidence="10">
    <location>
        <position position="515"/>
    </location>
</feature>
<evidence type="ECO:0000259" key="9">
    <source>
        <dbReference type="Pfam" id="PF23209"/>
    </source>
</evidence>
<reference evidence="10" key="2">
    <citation type="journal article" date="2023" name="Plants (Basel)">
        <title>Annotation of the Turnera subulata (Passifloraceae) Draft Genome Reveals the S-Locus Evolved after the Divergence of Turneroideae from Passifloroideae in a Stepwise Manner.</title>
        <authorList>
            <person name="Henning P.M."/>
            <person name="Roalson E.H."/>
            <person name="Mir W."/>
            <person name="McCubbin A.G."/>
            <person name="Shore J.S."/>
        </authorList>
    </citation>
    <scope>NUCLEOTIDE SEQUENCE</scope>
    <source>
        <strain evidence="10">F60SS</strain>
    </source>
</reference>
<dbReference type="Gene3D" id="3.40.630.30">
    <property type="match status" value="1"/>
</dbReference>
<comment type="subcellular location">
    <subcellularLocation>
        <location evidence="1">Nucleus</location>
    </subcellularLocation>
</comment>
<feature type="compositionally biased region" description="Basic residues" evidence="6">
    <location>
        <begin position="92"/>
        <end position="104"/>
    </location>
</feature>